<keyword evidence="15" id="KW-1185">Reference proteome</keyword>
<dbReference type="InterPro" id="IPR016039">
    <property type="entry name" value="Thiolase-like"/>
</dbReference>
<evidence type="ECO:0000256" key="2">
    <source>
        <dbReference type="ARBA" id="ARBA00022553"/>
    </source>
</evidence>
<dbReference type="GO" id="GO:0032259">
    <property type="term" value="P:methylation"/>
    <property type="evidence" value="ECO:0007669"/>
    <property type="project" value="UniProtKB-KW"/>
</dbReference>
<feature type="compositionally biased region" description="Low complexity" evidence="10">
    <location>
        <begin position="3850"/>
        <end position="3860"/>
    </location>
</feature>
<keyword evidence="7" id="KW-0560">Oxidoreductase</keyword>
<dbReference type="Gene3D" id="3.30.559.10">
    <property type="entry name" value="Chloramphenicol acetyltransferase-like domain"/>
    <property type="match status" value="1"/>
</dbReference>
<evidence type="ECO:0000256" key="8">
    <source>
        <dbReference type="ARBA" id="ARBA00023268"/>
    </source>
</evidence>
<name>A0A175VWQ3_9PEZI</name>
<dbReference type="InterPro" id="IPR050091">
    <property type="entry name" value="PKS_NRPS_Biosynth_Enz"/>
</dbReference>
<dbReference type="GO" id="GO:0008168">
    <property type="term" value="F:methyltransferase activity"/>
    <property type="evidence" value="ECO:0007669"/>
    <property type="project" value="UniProtKB-KW"/>
</dbReference>
<dbReference type="GO" id="GO:0006633">
    <property type="term" value="P:fatty acid biosynthetic process"/>
    <property type="evidence" value="ECO:0007669"/>
    <property type="project" value="InterPro"/>
</dbReference>
<reference evidence="14 15" key="1">
    <citation type="journal article" date="2016" name="Genome Announc.">
        <title>Genome Sequence of Madurella mycetomatis mm55, Isolated from a Human Mycetoma Case in Sudan.</title>
        <authorList>
            <person name="Smit S."/>
            <person name="Derks M.F."/>
            <person name="Bervoets S."/>
            <person name="Fahal A."/>
            <person name="van Leeuwen W."/>
            <person name="van Belkum A."/>
            <person name="van de Sande W.W."/>
        </authorList>
    </citation>
    <scope>NUCLEOTIDE SEQUENCE [LARGE SCALE GENOMIC DNA]</scope>
    <source>
        <strain evidence="15">mm55</strain>
    </source>
</reference>
<evidence type="ECO:0000256" key="5">
    <source>
        <dbReference type="ARBA" id="ARBA00022679"/>
    </source>
</evidence>
<dbReference type="InterPro" id="IPR016035">
    <property type="entry name" value="Acyl_Trfase/lysoPLipase"/>
</dbReference>
<dbReference type="InterPro" id="IPR036291">
    <property type="entry name" value="NAD(P)-bd_dom_sf"/>
</dbReference>
<dbReference type="Pfam" id="PF00501">
    <property type="entry name" value="AMP-binding"/>
    <property type="match status" value="1"/>
</dbReference>
<evidence type="ECO:0000259" key="13">
    <source>
        <dbReference type="PROSITE" id="PS52019"/>
    </source>
</evidence>
<dbReference type="InterPro" id="IPR001227">
    <property type="entry name" value="Ac_transferase_dom_sf"/>
</dbReference>
<keyword evidence="6" id="KW-0677">Repeat</keyword>
<dbReference type="Pfam" id="PF00698">
    <property type="entry name" value="Acyl_transf_1"/>
    <property type="match status" value="1"/>
</dbReference>
<dbReference type="SUPFAM" id="SSF51735">
    <property type="entry name" value="NAD(P)-binding Rossmann-fold domains"/>
    <property type="match status" value="2"/>
</dbReference>
<evidence type="ECO:0000256" key="4">
    <source>
        <dbReference type="ARBA" id="ARBA00022603"/>
    </source>
</evidence>
<dbReference type="Gene3D" id="3.30.300.30">
    <property type="match status" value="1"/>
</dbReference>
<evidence type="ECO:0000259" key="11">
    <source>
        <dbReference type="PROSITE" id="PS50075"/>
    </source>
</evidence>
<dbReference type="InterPro" id="IPR049551">
    <property type="entry name" value="PKS_DH_C"/>
</dbReference>
<evidence type="ECO:0000313" key="15">
    <source>
        <dbReference type="Proteomes" id="UP000078237"/>
    </source>
</evidence>
<protein>
    <submittedName>
        <fullName evidence="14">Polyketide synthase-nonribosomal peptide synthetase</fullName>
    </submittedName>
</protein>
<dbReference type="EMBL" id="LCTW02000237">
    <property type="protein sequence ID" value="KXX75968.1"/>
    <property type="molecule type" value="Genomic_DNA"/>
</dbReference>
<feature type="region of interest" description="C-terminal hotdog fold" evidence="9">
    <location>
        <begin position="1100"/>
        <end position="1253"/>
    </location>
</feature>
<dbReference type="InterPro" id="IPR049900">
    <property type="entry name" value="PKS_mFAS_DH"/>
</dbReference>
<dbReference type="GO" id="GO:0031177">
    <property type="term" value="F:phosphopantetheine binding"/>
    <property type="evidence" value="ECO:0007669"/>
    <property type="project" value="InterPro"/>
</dbReference>
<dbReference type="SMART" id="SM00826">
    <property type="entry name" value="PKS_DH"/>
    <property type="match status" value="1"/>
</dbReference>
<evidence type="ECO:0000256" key="9">
    <source>
        <dbReference type="PROSITE-ProRule" id="PRU01363"/>
    </source>
</evidence>
<sequence>MTQTTPSRPEPIAVVGSGCRFPGGANSSSSLWKLLERPRDLSREITPDRFNTTGFYHHDGARHGTTNVRHSYLLDEDVRVFDAAFFNISPNEAEAIDPQQRLLLETVYEALEAGGHTLEGLRGSDTSVYVGTMTVDYHDTLTRDPNTLPKYFATGINRAIISNRVSYFFDWHGPSMTIDTACSSSLIAVHQGVQSLRNGESRVSVACGTQVILGYDMFIGESKLKMLSPNGRSRMWDADADGYARGEGVAVVVMKRLSDAIADGDHIECIIRETGANQDGFSNGITVPSTEAQAALIRQTYARAGLDPEKNPQDRPQYFEAHGTGTQAGDPREAAAIYDALGRHNHQDGSNPLFVGSIKTIIGHLEGAAGLAGFLKASNSLQRGLIPPNLHFNRLNPNIEPFYRGLQVPSTLTKWPALPDGVPRRVSVNSFGFGGANAHAILEEYVQPGSAPQIDADSASSRSFSPFVFSALTETSLVALLQQYSQTLKARPDDIDAFDLSWTLHSRRSQLATRVTFPASNVQQLIAKIDSKLEAVKKNPGTAVGTRASGKPAAPRILGVFTGQGAQLIQSSSFVRERIAHLEEALATLPPVDRPEWSLREEMLAGPDRSRIAEAALSQPLCTAIQVVLVDLLRAAGVTFSSVVGHSSGEIAAAYAAGFLSARDAVRVAYYRGVCARLAGNTANGQKGAMLAVGTSLEDAQELVELQAFKGRLAIAAHNSSASVTLSGDADAIVHAKKVFDEKKIFARLLKVDTAYHSHHMFPCADPYVEALRACGVRVNRNWDTSCSWFSSVIPGAKVMEPVQELQDIYWRDNMCNTVLFADAVKNAISNDDQINLALEVGPHPALKGPATQNIADVRPTPLQYSGVLSRGSDDVEAFSDGLGFVWTLLGSKAVDFQSFDRVVAGASRTPKLVVNLPSYQWDHGRLFWSESRRSRKIRGRKQAPHELLGVLSPESNAHDMRWSNVLKMSEIAWLEGHQLQGLVVFPAAGYVAMAIEACRSVAGDQAVEIFELHNLAIPRAITFDEGDSGVEILATLTAIEQHNDHTITAAFSIYSGSAASSGSDQDLDLVASASVKILLGSPDPAALPFTTAGVEDYNMTEVDTDRVYASFSKLGYGYTGPFRGLSSVKRRLNHASALVDAYAYSDDESTFYLVHPSMLDVAIQSSMLAYSSPGDERLWSLHVPTSIRTIRVNPEVCVALPTSGSRVPISTTLNSNSDLFSASIDILGEDGQQGMIQVEDLVLKPFAPATEAEDRWMYTSTKFSAAAPDASFLASADSTRPSVDEEELATACERISYHYIRNWKAEISDDEWTSSGQPHHVHLRDFVNYTLVRASSGQHPTLRQEWANDSAEDIEALISKHSSDLMVRLISAVGENIPAAVRGQTRILEHMESDGLLDHYLGRGIGCARYYSLLAGMIKQITHRYPHANILELGTDTGAATEAILDAVASHGGAMPSYTYTAASPDFLKKVSEAFRTYKHNLVFKTLDIDQAVPAQGYEPYSYDIVVAPNALHATASLQKILENTRQLLKPGGYLVLLERTDNDPIRFTTIMGGLPAWWLGVHDGRKYAPTATPQIWHSALRKAGFGGIDAITPRIDGHGCPWPFSVMTAQAVDDQVVFLRRPLSSHSPPIFIDNLVILGAGSLDSWRIAEDVSDSLSRFCGSVTILSGLPTEAEALALNPMSTFLNLVDLESPIFKAMTNDKMDGLKRLFELARHVLWVTRGAVRGEEPYHAASLAFCRSISNEAAHISLHTLDITNVDGATSNVLAEQLLRQCALEEWDQLQLLWSKEPETFLHYGKLLVPRLVPNLDQNARLNSTRREITKTVPTSTSNLSLISDSAMLPPRLVEDVLAPTKTGDDQAALVRVEHSSLMALCVAPDVFLYVAVGKYDAPTGRVLLLSKTNSRSTIPLASLPLAVAGDLASGTDDDHLIVIVTSEILAASLVENLARESSILINCSAKDRFFAAALSRRAAAKAIRVTFLCDDAQDVDLSWIKLSARTPGHVVAKTLAALRPTHFLDLNATNGVGLTITNVLSSDCKHIDLSELSRRQALLPQSIDGNILLGRLEDAVTGVRTSMSAQSIVQDKPGEDIILDLNQIHDRSTIHATSIVRWPVDGQIKVEVRPLDNRNLFSKDKTYVLFGLSGQIGQSLCEWMVSNGASCVCLTSRRPKVDQSWLDSFRGTGAIVKVLAADITDRDSLDGVLNTIRASCPPIAGVANGANVLSDAPFTGMSTELMLQALGPKVDGSYNLDQAFYNDNLDFFVLFSSMSCVVGTSGQSNYVAANGYLNGLARQRRSRGLAASAFDIGLILGIGVAEAAGQQVINSLQKYGIAPLSEPDVRLAFAESIHAGLANPDDHLPGAIPGGVMTTGLRTISSSGYHTLRYNNPIFSHLLIDSKGQDDASDQSRNKATALPVKDQIARAASKEEALTVLKECFSAKLRVVLQSADQDIAEDAPLVELGIDSLVAVEVRSWFLKMLKVDIPVLKVVGGSSLAEICELAMKKLPDDLAAQIGNGGTAPASVLPSPKPVAQPSRSGSLLRPAAQTANSSGASSSSSEYENSTPGLQTPPAVDTPASTITEDSLRFGNKDEAKSLMHDNMHAQSKAFVKSESISIGQSRFWFLRLLVEDPTTFNVTLSFRLTGTLRIGDLERALRVVTARHESLRTCFMENGDEADQAYQRVSARSSIRLERKTISSAEEAAAEYAKLRTHQFDLSSGPLLRLMLLTQSSTSHYLMVNYHHIIMDMASFRVLLSELEKVYNGQPLGPPPRQYPDFSVAQRQAIESGELRDELGYWKEIYPTGEQPPILPLLPMARSSSRVAMTNYAVHQVETQLGLALAERVKSVSKSQRSTPFHFYLAAFKAMLFSFTDAQDLTIGIADANRSDGDVMGSIGFFLNLLALRFRRQPRQSFADAIVEARNTAYAALGNSRLPFDMLLNELNVARSSSYSPLFQAFFDYRQLVNDSQSWCNCQLELREMHPGRTAYDLSLDVADFGSDARITLRVQKGLYDLTAANLLLETYAHFVDVLSQDISRSLEDTPLFSEKQLAYAVQVGVGPNLVSEWPATLPHRIDQVAQENADNLALMDGLGNELTYKAMIGRVEAIAEQLLTVGVEPGSRVLVFQQASADWICSLLAIMRIGGVYVPLDLRNPMARLAAQAAHCQPSAVLADDTTVSDAPELNVSTIIDVSRIGSAPSASAGIANVAHPDSPAAILYTSGSTGTPKGIVIRHSGIRNEMEGYTKTYNLGAERVLQQSAFTFDFSVDQIFTGLVNGGMLYVVPWSKRGDPISITEIMWEQSITYTKVTPSEYSMWMQYGGDNLRKATSWRFAFGGGEPMTRTVLKQFADLGLEQLRLHNSYGPAEISIASHKGLIDYRKESLERPPEEDSPIACGFSLPNYATYILDENLKPLPVGMPGEVVIGGPGVSFGYLTNPELTARVFVPNPYATPEHVANGWTQMHRTGDIGHLKEDGSLVFRNRIAGDTQVKLRGLRIDLRDIESNIVSTSGGLLKEAVVTLREGDPDYLVAHVVFAPQHNVEDRDKASFLEHLLGRLPIPQYMIPVMAVPLDKLPLTNHSKVDRKAIKNLALPRRVTLVDNDQQKADTELTETMTQLRQLWRQILPNSEKLGLAITPSTSFFLIGGNSLLVVRLQSRIRQVFNVAVRLVDLLNANTLGQMAQKIEESPSVEPIDWELETAPPSIPSFLADLPANNETGPKTMLVTGATGNLAKHIFPLLLADPRVGKIHCVAVRDKPRQQEGGFFAAPKVVSHVGDLSLPLLGLGVDDFRGLASQVDVILHLGAVRSFWDNYHMLRTTNVHPTRELVKLAAPRRIPIHFVSTSGVLPRDQPPTAGPAVPSSAAARVPPIDGSDGYIASKWASERLLERARAGPLAVPSFVYRMLPSSTEAPTQSANAKQQALDEFVRCIDLAGSMYDATGWEGRIDLIPAALLASWLCESALNPEMDATEVTRFVHYESPITIRMEELDEYVEERRGREKSLERMPILKWMGRIKALGFNYILASQEATIRNSQGGAKLVNRR</sequence>
<dbReference type="InterPro" id="IPR042104">
    <property type="entry name" value="PKS_dehydratase_sf"/>
</dbReference>
<dbReference type="SMART" id="SM00827">
    <property type="entry name" value="PKS_AT"/>
    <property type="match status" value="1"/>
</dbReference>
<dbReference type="PROSITE" id="PS00455">
    <property type="entry name" value="AMP_BINDING"/>
    <property type="match status" value="1"/>
</dbReference>
<feature type="region of interest" description="Disordered" evidence="10">
    <location>
        <begin position="3841"/>
        <end position="3860"/>
    </location>
</feature>
<feature type="domain" description="Carrier" evidence="11">
    <location>
        <begin position="3603"/>
        <end position="3683"/>
    </location>
</feature>
<feature type="region of interest" description="N-terminal hotdog fold" evidence="9">
    <location>
        <begin position="946"/>
        <end position="1083"/>
    </location>
</feature>
<evidence type="ECO:0000256" key="1">
    <source>
        <dbReference type="ARBA" id="ARBA00022450"/>
    </source>
</evidence>
<keyword evidence="3" id="KW-0436">Ligase</keyword>
<evidence type="ECO:0000256" key="6">
    <source>
        <dbReference type="ARBA" id="ARBA00022737"/>
    </source>
</evidence>
<dbReference type="InterPro" id="IPR032821">
    <property type="entry name" value="PKS_assoc"/>
</dbReference>
<dbReference type="InterPro" id="IPR016036">
    <property type="entry name" value="Malonyl_transacylase_ACP-bd"/>
</dbReference>
<dbReference type="PANTHER" id="PTHR43775:SF20">
    <property type="entry name" value="HYBRID PKS-NRPS SYNTHETASE APDA"/>
    <property type="match status" value="1"/>
</dbReference>
<dbReference type="Pfam" id="PF00109">
    <property type="entry name" value="ketoacyl-synt"/>
    <property type="match status" value="1"/>
</dbReference>
<accession>A0A175VWQ3</accession>
<dbReference type="Pfam" id="PF21089">
    <property type="entry name" value="PKS_DH_N"/>
    <property type="match status" value="1"/>
</dbReference>
<dbReference type="Gene3D" id="3.40.50.720">
    <property type="entry name" value="NAD(P)-binding Rossmann-like Domain"/>
    <property type="match status" value="3"/>
</dbReference>
<dbReference type="InterPro" id="IPR020806">
    <property type="entry name" value="PKS_PP-bd"/>
</dbReference>
<dbReference type="Gene3D" id="1.10.1200.10">
    <property type="entry name" value="ACP-like"/>
    <property type="match status" value="2"/>
</dbReference>
<dbReference type="InterPro" id="IPR020845">
    <property type="entry name" value="AMP-binding_CS"/>
</dbReference>
<dbReference type="CDD" id="cd19532">
    <property type="entry name" value="C_PKS-NRPS"/>
    <property type="match status" value="1"/>
</dbReference>
<feature type="active site" description="Proton donor; for dehydratase activity" evidence="9">
    <location>
        <position position="1161"/>
    </location>
</feature>
<dbReference type="GO" id="GO:0009403">
    <property type="term" value="P:toxin biosynthetic process"/>
    <property type="evidence" value="ECO:0007669"/>
    <property type="project" value="UniProtKB-ARBA"/>
</dbReference>
<dbReference type="SMART" id="SM00823">
    <property type="entry name" value="PKS_PP"/>
    <property type="match status" value="2"/>
</dbReference>
<dbReference type="InterPro" id="IPR013120">
    <property type="entry name" value="FAR_NAD-bd"/>
</dbReference>
<keyword evidence="1" id="KW-0596">Phosphopantetheine</keyword>
<dbReference type="InterPro" id="IPR036736">
    <property type="entry name" value="ACP-like_sf"/>
</dbReference>
<dbReference type="Pfam" id="PF08242">
    <property type="entry name" value="Methyltransf_12"/>
    <property type="match status" value="1"/>
</dbReference>
<comment type="caution">
    <text evidence="14">The sequence shown here is derived from an EMBL/GenBank/DDBJ whole genome shotgun (WGS) entry which is preliminary data.</text>
</comment>
<feature type="domain" description="Carrier" evidence="11">
    <location>
        <begin position="2427"/>
        <end position="2505"/>
    </location>
</feature>
<feature type="domain" description="PKS/mFAS DH" evidence="13">
    <location>
        <begin position="946"/>
        <end position="1253"/>
    </location>
</feature>
<dbReference type="SUPFAM" id="SSF55048">
    <property type="entry name" value="Probable ACP-binding domain of malonyl-CoA ACP transacylase"/>
    <property type="match status" value="1"/>
</dbReference>
<dbReference type="SMART" id="SM00825">
    <property type="entry name" value="PKS_KS"/>
    <property type="match status" value="1"/>
</dbReference>
<gene>
    <name evidence="14" type="ORF">MMYC01_206823</name>
</gene>
<dbReference type="SUPFAM" id="SSF52151">
    <property type="entry name" value="FabD/lysophospholipase-like"/>
    <property type="match status" value="1"/>
</dbReference>
<evidence type="ECO:0000256" key="10">
    <source>
        <dbReference type="SAM" id="MobiDB-lite"/>
    </source>
</evidence>
<dbReference type="PROSITE" id="PS00012">
    <property type="entry name" value="PHOSPHOPANTETHEINE"/>
    <property type="match status" value="1"/>
</dbReference>
<dbReference type="InterPro" id="IPR018201">
    <property type="entry name" value="Ketoacyl_synth_AS"/>
</dbReference>
<dbReference type="SUPFAM" id="SSF53901">
    <property type="entry name" value="Thiolase-like"/>
    <property type="match status" value="1"/>
</dbReference>
<dbReference type="SUPFAM" id="SSF53335">
    <property type="entry name" value="S-adenosyl-L-methionine-dependent methyltransferases"/>
    <property type="match status" value="1"/>
</dbReference>
<keyword evidence="8" id="KW-0511">Multifunctional enzyme</keyword>
<evidence type="ECO:0000313" key="14">
    <source>
        <dbReference type="EMBL" id="KXX75968.1"/>
    </source>
</evidence>
<dbReference type="InterPro" id="IPR013968">
    <property type="entry name" value="PKS_KR"/>
</dbReference>
<organism evidence="14 15">
    <name type="scientific">Madurella mycetomatis</name>
    <dbReference type="NCBI Taxonomy" id="100816"/>
    <lineage>
        <taxon>Eukaryota</taxon>
        <taxon>Fungi</taxon>
        <taxon>Dikarya</taxon>
        <taxon>Ascomycota</taxon>
        <taxon>Pezizomycotina</taxon>
        <taxon>Sordariomycetes</taxon>
        <taxon>Sordariomycetidae</taxon>
        <taxon>Sordariales</taxon>
        <taxon>Sordariales incertae sedis</taxon>
        <taxon>Madurella</taxon>
    </lineage>
</organism>
<dbReference type="CDD" id="cd00833">
    <property type="entry name" value="PKS"/>
    <property type="match status" value="1"/>
</dbReference>
<feature type="compositionally biased region" description="Low complexity" evidence="10">
    <location>
        <begin position="2547"/>
        <end position="2562"/>
    </location>
</feature>
<dbReference type="InterPro" id="IPR049552">
    <property type="entry name" value="PKS_DH_N"/>
</dbReference>
<dbReference type="GO" id="GO:0004315">
    <property type="term" value="F:3-oxoacyl-[acyl-carrier-protein] synthase activity"/>
    <property type="evidence" value="ECO:0007669"/>
    <property type="project" value="InterPro"/>
</dbReference>
<dbReference type="OrthoDB" id="329835at2759"/>
<dbReference type="PANTHER" id="PTHR43775">
    <property type="entry name" value="FATTY ACID SYNTHASE"/>
    <property type="match status" value="1"/>
</dbReference>
<dbReference type="InterPro" id="IPR000873">
    <property type="entry name" value="AMP-dep_synth/lig_dom"/>
</dbReference>
<keyword evidence="2" id="KW-0597">Phosphoprotein</keyword>
<dbReference type="Pfam" id="PF02801">
    <property type="entry name" value="Ketoacyl-synt_C"/>
    <property type="match status" value="1"/>
</dbReference>
<dbReference type="InterPro" id="IPR001242">
    <property type="entry name" value="Condensation_dom"/>
</dbReference>
<dbReference type="Gene3D" id="3.40.47.10">
    <property type="match status" value="1"/>
</dbReference>
<dbReference type="InterPro" id="IPR020841">
    <property type="entry name" value="PKS_Beta-ketoAc_synthase_dom"/>
</dbReference>
<dbReference type="Pfam" id="PF16197">
    <property type="entry name" value="KAsynt_C_assoc"/>
    <property type="match status" value="1"/>
</dbReference>
<dbReference type="InterPro" id="IPR029063">
    <property type="entry name" value="SAM-dependent_MTases_sf"/>
</dbReference>
<dbReference type="InterPro" id="IPR023213">
    <property type="entry name" value="CAT-like_dom_sf"/>
</dbReference>
<proteinExistence type="predicted"/>
<dbReference type="SMART" id="SM00822">
    <property type="entry name" value="PKS_KR"/>
    <property type="match status" value="1"/>
</dbReference>
<evidence type="ECO:0000259" key="12">
    <source>
        <dbReference type="PROSITE" id="PS52004"/>
    </source>
</evidence>
<dbReference type="InterPro" id="IPR020807">
    <property type="entry name" value="PKS_DH"/>
</dbReference>
<dbReference type="InterPro" id="IPR014030">
    <property type="entry name" value="Ketoacyl_synth_N"/>
</dbReference>
<dbReference type="GO" id="GO:0016491">
    <property type="term" value="F:oxidoreductase activity"/>
    <property type="evidence" value="ECO:0007669"/>
    <property type="project" value="UniProtKB-KW"/>
</dbReference>
<dbReference type="FunFam" id="3.40.47.10:FF:000019">
    <property type="entry name" value="Polyketide synthase type I"/>
    <property type="match status" value="1"/>
</dbReference>
<dbReference type="InterPro" id="IPR045851">
    <property type="entry name" value="AMP-bd_C_sf"/>
</dbReference>
<feature type="region of interest" description="Disordered" evidence="10">
    <location>
        <begin position="2518"/>
        <end position="2584"/>
    </location>
</feature>
<evidence type="ECO:0000256" key="3">
    <source>
        <dbReference type="ARBA" id="ARBA00022598"/>
    </source>
</evidence>
<dbReference type="Gene3D" id="3.10.129.110">
    <property type="entry name" value="Polyketide synthase dehydratase"/>
    <property type="match status" value="1"/>
</dbReference>
<dbReference type="PROSITE" id="PS50075">
    <property type="entry name" value="CARRIER"/>
    <property type="match status" value="2"/>
</dbReference>
<dbReference type="Pfam" id="PF00550">
    <property type="entry name" value="PP-binding"/>
    <property type="match status" value="2"/>
</dbReference>
<dbReference type="VEuPathDB" id="FungiDB:MMYC01_206823"/>
<dbReference type="Gene3D" id="3.40.366.10">
    <property type="entry name" value="Malonyl-Coenzyme A Acyl Carrier Protein, domain 2"/>
    <property type="match status" value="1"/>
</dbReference>
<feature type="domain" description="Ketosynthase family 3 (KS3)" evidence="12">
    <location>
        <begin position="9"/>
        <end position="444"/>
    </location>
</feature>
<keyword evidence="4" id="KW-0489">Methyltransferase</keyword>
<dbReference type="PROSITE" id="PS52019">
    <property type="entry name" value="PKS_MFAS_DH"/>
    <property type="match status" value="1"/>
</dbReference>
<dbReference type="SUPFAM" id="SSF52777">
    <property type="entry name" value="CoA-dependent acyltransferases"/>
    <property type="match status" value="2"/>
</dbReference>
<dbReference type="InterPro" id="IPR009081">
    <property type="entry name" value="PP-bd_ACP"/>
</dbReference>
<dbReference type="PROSITE" id="PS52004">
    <property type="entry name" value="KS3_2"/>
    <property type="match status" value="1"/>
</dbReference>
<dbReference type="InterPro" id="IPR013217">
    <property type="entry name" value="Methyltransf_12"/>
</dbReference>
<dbReference type="InterPro" id="IPR014031">
    <property type="entry name" value="Ketoacyl_synth_C"/>
</dbReference>
<dbReference type="CDD" id="cd05930">
    <property type="entry name" value="A_NRPS"/>
    <property type="match status" value="1"/>
</dbReference>
<evidence type="ECO:0000256" key="7">
    <source>
        <dbReference type="ARBA" id="ARBA00023002"/>
    </source>
</evidence>
<dbReference type="CDD" id="cd02440">
    <property type="entry name" value="AdoMet_MTases"/>
    <property type="match status" value="1"/>
</dbReference>
<dbReference type="Gene3D" id="3.40.50.150">
    <property type="entry name" value="Vaccinia Virus protein VP39"/>
    <property type="match status" value="1"/>
</dbReference>
<dbReference type="InterPro" id="IPR042099">
    <property type="entry name" value="ANL_N_sf"/>
</dbReference>
<dbReference type="SUPFAM" id="SSF56801">
    <property type="entry name" value="Acetyl-CoA synthetase-like"/>
    <property type="match status" value="1"/>
</dbReference>
<dbReference type="GO" id="GO:0004312">
    <property type="term" value="F:fatty acid synthase activity"/>
    <property type="evidence" value="ECO:0007669"/>
    <property type="project" value="TreeGrafter"/>
</dbReference>
<dbReference type="InterPro" id="IPR006162">
    <property type="entry name" value="Ppantetheine_attach_site"/>
</dbReference>
<dbReference type="Proteomes" id="UP000078237">
    <property type="component" value="Unassembled WGS sequence"/>
</dbReference>
<dbReference type="Pfam" id="PF14765">
    <property type="entry name" value="PS-DH"/>
    <property type="match status" value="1"/>
</dbReference>
<dbReference type="Pfam" id="PF08659">
    <property type="entry name" value="KR"/>
    <property type="match status" value="1"/>
</dbReference>
<dbReference type="Gene3D" id="3.40.50.12780">
    <property type="entry name" value="N-terminal domain of ligase-like"/>
    <property type="match status" value="1"/>
</dbReference>
<dbReference type="Pfam" id="PF00668">
    <property type="entry name" value="Condensation"/>
    <property type="match status" value="1"/>
</dbReference>
<keyword evidence="5" id="KW-0808">Transferase</keyword>
<dbReference type="STRING" id="100816.A0A175VWQ3"/>
<dbReference type="Gene3D" id="3.30.559.30">
    <property type="entry name" value="Nonribosomal peptide synthetase, condensation domain"/>
    <property type="match status" value="1"/>
</dbReference>
<dbReference type="PROSITE" id="PS00606">
    <property type="entry name" value="KS3_1"/>
    <property type="match status" value="1"/>
</dbReference>
<dbReference type="SUPFAM" id="SSF47336">
    <property type="entry name" value="ACP-like"/>
    <property type="match status" value="2"/>
</dbReference>
<dbReference type="InterPro" id="IPR057326">
    <property type="entry name" value="KR_dom"/>
</dbReference>
<dbReference type="InterPro" id="IPR014043">
    <property type="entry name" value="Acyl_transferase_dom"/>
</dbReference>
<feature type="active site" description="Proton acceptor; for dehydratase activity" evidence="9">
    <location>
        <position position="978"/>
    </location>
</feature>
<feature type="region of interest" description="Disordered" evidence="10">
    <location>
        <begin position="304"/>
        <end position="331"/>
    </location>
</feature>
<dbReference type="GO" id="GO:0016874">
    <property type="term" value="F:ligase activity"/>
    <property type="evidence" value="ECO:0007669"/>
    <property type="project" value="UniProtKB-KW"/>
</dbReference>
<dbReference type="Pfam" id="PF07993">
    <property type="entry name" value="NAD_binding_4"/>
    <property type="match status" value="1"/>
</dbReference>